<reference evidence="1 2" key="1">
    <citation type="journal article" date="2011" name="Arch. Virol.">
        <title>The complete genome sequence of a novel T4-like bacteriophage, IME08.</title>
        <authorList>
            <person name="Jiang H."/>
            <person name="Jiang X."/>
            <person name="Wang S."/>
            <person name="Li C."/>
            <person name="Chen B."/>
            <person name="An X."/>
            <person name="Mi Z."/>
            <person name="Chen J."/>
            <person name="Tong Y."/>
        </authorList>
    </citation>
    <scope>NUCLEOTIDE SEQUENCE [LARGE SCALE GENOMIC DNA]</scope>
</reference>
<dbReference type="Proteomes" id="UP000201129">
    <property type="component" value="Segment"/>
</dbReference>
<accession>D7RMF0</accession>
<dbReference type="EMBL" id="HM071924">
    <property type="protein sequence ID" value="ADI55466.1"/>
    <property type="molecule type" value="Genomic_DNA"/>
</dbReference>
<name>D7RMF0_9CAUD</name>
<dbReference type="RefSeq" id="YP_003734287.1">
    <property type="nucleotide sequence ID" value="NC_014260.1"/>
</dbReference>
<gene>
    <name evidence="1" type="primary">3</name>
</gene>
<dbReference type="OrthoDB" id="11402at10239"/>
<sequence length="254" mass="29001">MIGLMWSCFHFSNSCLKASVTQLRKYGRIHNLLSQPVIEWNRPRTIIHCLGLKQYRNLMNGLFNQTNTTNFILEVSDSGMTQSFKLNVQDVTLPGIHIPISDVPGSTQGIHRAKLPGSTVEFDPLIVNFLVDRELKSWLDVYKWMLSLNNYVTHESEAWHPKGLPEAITLHILDNNKQKIVMSIHYYGGWPSDLSEIQYSYKEDSDPAIIATATFNFKSFAVEIDGTIVTGRPQIDSYAEQRVARMSMHPSMRK</sequence>
<organism evidence="1 2">
    <name type="scientific">Escherichia phage IME08</name>
    <dbReference type="NCBI Taxonomy" id="698728"/>
    <lineage>
        <taxon>Viruses</taxon>
        <taxon>Duplodnaviria</taxon>
        <taxon>Heunggongvirae</taxon>
        <taxon>Uroviricota</taxon>
        <taxon>Caudoviricetes</taxon>
        <taxon>Pantevenvirales</taxon>
        <taxon>Straboviridae</taxon>
        <taxon>Tevenvirinae</taxon>
        <taxon>Dhakavirus</taxon>
        <taxon>Dhakavirus ime08</taxon>
    </lineage>
</organism>
<dbReference type="KEGG" id="vg:9384447"/>
<evidence type="ECO:0000313" key="1">
    <source>
        <dbReference type="EMBL" id="ADI55466.1"/>
    </source>
</evidence>
<dbReference type="GeneID" id="9384447"/>
<protein>
    <submittedName>
        <fullName evidence="1">Gp3 tail completion and sheath stabilizer protein</fullName>
    </submittedName>
</protein>
<reference evidence="1 2" key="2">
    <citation type="journal article" date="2011" name="Virol. J.">
        <title>Sequence characteristics of T4-like bacteriophage IME08 benome termini revealed by high throughput sequencing.</title>
        <authorList>
            <person name="Jiang X."/>
            <person name="Jiang H."/>
            <person name="Li C."/>
            <person name="Wang S."/>
            <person name="Mi Z."/>
            <person name="An X."/>
            <person name="Chen J."/>
            <person name="Tong Y."/>
        </authorList>
    </citation>
    <scope>NUCLEOTIDE SEQUENCE [LARGE SCALE GENOMIC DNA]</scope>
</reference>
<proteinExistence type="predicted"/>
<keyword evidence="2" id="KW-1185">Reference proteome</keyword>
<evidence type="ECO:0000313" key="2">
    <source>
        <dbReference type="Proteomes" id="UP000201129"/>
    </source>
</evidence>